<gene>
    <name evidence="4" type="ORF">BABINDRAFT_171339</name>
</gene>
<dbReference type="GeneID" id="30148663"/>
<evidence type="ECO:0000259" key="3">
    <source>
        <dbReference type="PROSITE" id="PS51035"/>
    </source>
</evidence>
<dbReference type="SUPFAM" id="SSF63491">
    <property type="entry name" value="BAG domain"/>
    <property type="match status" value="1"/>
</dbReference>
<dbReference type="InterPro" id="IPR003103">
    <property type="entry name" value="BAG_domain"/>
</dbReference>
<keyword evidence="2" id="KW-0812">Transmembrane</keyword>
<dbReference type="GO" id="GO:0051087">
    <property type="term" value="F:protein-folding chaperone binding"/>
    <property type="evidence" value="ECO:0007669"/>
    <property type="project" value="InterPro"/>
</dbReference>
<sequence>MDVISRQLQRFESLSVSDLHHIKNTAIDDFQNLRFTPLTVTISLTVISTILFFASGNLGSSSSAGGKKSKKKKKKKVTPTEKSNREIAAVLAHFEESLMPDVEDYLENHMQLKDEDMQYKYNYYEEMMLKELMKLDGINVLNNDILRDNRKKVIRHIQSFQKRLDAVKKEQQF</sequence>
<dbReference type="Gene3D" id="1.20.58.120">
    <property type="entry name" value="BAG domain"/>
    <property type="match status" value="1"/>
</dbReference>
<dbReference type="PROSITE" id="PS51035">
    <property type="entry name" value="BAG"/>
    <property type="match status" value="1"/>
</dbReference>
<keyword evidence="2" id="KW-0472">Membrane</keyword>
<reference evidence="5" key="1">
    <citation type="submission" date="2016-05" db="EMBL/GenBank/DDBJ databases">
        <title>Comparative genomics of biotechnologically important yeasts.</title>
        <authorList>
            <consortium name="DOE Joint Genome Institute"/>
            <person name="Riley R."/>
            <person name="Haridas S."/>
            <person name="Wolfe K.H."/>
            <person name="Lopes M.R."/>
            <person name="Hittinger C.T."/>
            <person name="Goker M."/>
            <person name="Salamov A."/>
            <person name="Wisecaver J."/>
            <person name="Long T.M."/>
            <person name="Aerts A.L."/>
            <person name="Barry K."/>
            <person name="Choi C."/>
            <person name="Clum A."/>
            <person name="Coughlan A.Y."/>
            <person name="Deshpande S."/>
            <person name="Douglass A.P."/>
            <person name="Hanson S.J."/>
            <person name="Klenk H.-P."/>
            <person name="Labutti K."/>
            <person name="Lapidus A."/>
            <person name="Lindquist E."/>
            <person name="Lipzen A."/>
            <person name="Meier-Kolthoff J.P."/>
            <person name="Ohm R.A."/>
            <person name="Otillar R.P."/>
            <person name="Pangilinan J."/>
            <person name="Peng Y."/>
            <person name="Rokas A."/>
            <person name="Rosa C.A."/>
            <person name="Scheuner C."/>
            <person name="Sibirny A.A."/>
            <person name="Slot J.C."/>
            <person name="Stielow J.B."/>
            <person name="Sun H."/>
            <person name="Kurtzman C.P."/>
            <person name="Blackwell M."/>
            <person name="Grigoriev I.V."/>
            <person name="Jeffries T.W."/>
        </authorList>
    </citation>
    <scope>NUCLEOTIDE SEQUENCE [LARGE SCALE GENOMIC DNA]</scope>
    <source>
        <strain evidence="5">NRRL Y-12698</strain>
    </source>
</reference>
<feature type="domain" description="BAG" evidence="3">
    <location>
        <begin position="113"/>
        <end position="168"/>
    </location>
</feature>
<feature type="region of interest" description="Disordered" evidence="1">
    <location>
        <begin position="60"/>
        <end position="83"/>
    </location>
</feature>
<organism evidence="4 5">
    <name type="scientific">Babjeviella inositovora NRRL Y-12698</name>
    <dbReference type="NCBI Taxonomy" id="984486"/>
    <lineage>
        <taxon>Eukaryota</taxon>
        <taxon>Fungi</taxon>
        <taxon>Dikarya</taxon>
        <taxon>Ascomycota</taxon>
        <taxon>Saccharomycotina</taxon>
        <taxon>Pichiomycetes</taxon>
        <taxon>Serinales incertae sedis</taxon>
        <taxon>Babjeviella</taxon>
    </lineage>
</organism>
<feature type="compositionally biased region" description="Basic residues" evidence="1">
    <location>
        <begin position="67"/>
        <end position="77"/>
    </location>
</feature>
<dbReference type="Proteomes" id="UP000094336">
    <property type="component" value="Unassembled WGS sequence"/>
</dbReference>
<feature type="transmembrane region" description="Helical" evidence="2">
    <location>
        <begin position="42"/>
        <end position="66"/>
    </location>
</feature>
<evidence type="ECO:0000313" key="4">
    <source>
        <dbReference type="EMBL" id="ODQ79681.1"/>
    </source>
</evidence>
<dbReference type="Pfam" id="PF02179">
    <property type="entry name" value="BAG"/>
    <property type="match status" value="1"/>
</dbReference>
<dbReference type="SMART" id="SM00264">
    <property type="entry name" value="BAG"/>
    <property type="match status" value="1"/>
</dbReference>
<proteinExistence type="predicted"/>
<dbReference type="STRING" id="984486.A0A1E3QPU1"/>
<name>A0A1E3QPU1_9ASCO</name>
<dbReference type="EMBL" id="KV454431">
    <property type="protein sequence ID" value="ODQ79681.1"/>
    <property type="molecule type" value="Genomic_DNA"/>
</dbReference>
<protein>
    <recommendedName>
        <fullName evidence="3">BAG domain-containing protein</fullName>
    </recommendedName>
</protein>
<evidence type="ECO:0000256" key="1">
    <source>
        <dbReference type="SAM" id="MobiDB-lite"/>
    </source>
</evidence>
<dbReference type="AlphaFoldDB" id="A0A1E3QPU1"/>
<evidence type="ECO:0000256" key="2">
    <source>
        <dbReference type="SAM" id="Phobius"/>
    </source>
</evidence>
<evidence type="ECO:0000313" key="5">
    <source>
        <dbReference type="Proteomes" id="UP000094336"/>
    </source>
</evidence>
<keyword evidence="5" id="KW-1185">Reference proteome</keyword>
<dbReference type="RefSeq" id="XP_018985009.1">
    <property type="nucleotide sequence ID" value="XM_019130810.1"/>
</dbReference>
<dbReference type="InterPro" id="IPR036533">
    <property type="entry name" value="BAG_dom_sf"/>
</dbReference>
<accession>A0A1E3QPU1</accession>
<dbReference type="OrthoDB" id="417450at2759"/>
<keyword evidence="2" id="KW-1133">Transmembrane helix</keyword>